<evidence type="ECO:0000256" key="5">
    <source>
        <dbReference type="ARBA" id="ARBA00022917"/>
    </source>
</evidence>
<keyword evidence="5" id="KW-0648">Protein biosynthesis</keyword>
<organism evidence="8 9">
    <name type="scientific">Cryptosporidium xiaoi</name>
    <dbReference type="NCBI Taxonomy" id="659607"/>
    <lineage>
        <taxon>Eukaryota</taxon>
        <taxon>Sar</taxon>
        <taxon>Alveolata</taxon>
        <taxon>Apicomplexa</taxon>
        <taxon>Conoidasida</taxon>
        <taxon>Coccidia</taxon>
        <taxon>Eucoccidiorida</taxon>
        <taxon>Eimeriorina</taxon>
        <taxon>Cryptosporidiidae</taxon>
        <taxon>Cryptosporidium</taxon>
    </lineage>
</organism>
<protein>
    <recommendedName>
        <fullName evidence="2">histidine--tRNA ligase</fullName>
        <ecNumber evidence="2">6.1.1.21</ecNumber>
    </recommendedName>
</protein>
<dbReference type="SUPFAM" id="SSF52954">
    <property type="entry name" value="Class II aaRS ABD-related"/>
    <property type="match status" value="1"/>
</dbReference>
<comment type="catalytic activity">
    <reaction evidence="6">
        <text>tRNA(His) + L-histidine + ATP = L-histidyl-tRNA(His) + AMP + diphosphate + H(+)</text>
        <dbReference type="Rhea" id="RHEA:17313"/>
        <dbReference type="Rhea" id="RHEA-COMP:9665"/>
        <dbReference type="Rhea" id="RHEA-COMP:9689"/>
        <dbReference type="ChEBI" id="CHEBI:15378"/>
        <dbReference type="ChEBI" id="CHEBI:30616"/>
        <dbReference type="ChEBI" id="CHEBI:33019"/>
        <dbReference type="ChEBI" id="CHEBI:57595"/>
        <dbReference type="ChEBI" id="CHEBI:78442"/>
        <dbReference type="ChEBI" id="CHEBI:78527"/>
        <dbReference type="ChEBI" id="CHEBI:456215"/>
        <dbReference type="EC" id="6.1.1.21"/>
    </reaction>
</comment>
<dbReference type="NCBIfam" id="TIGR00442">
    <property type="entry name" value="hisS"/>
    <property type="match status" value="1"/>
</dbReference>
<sequence>MTSVFEEKSSIFVGSNGVTVENVAEVSTNNNIEFILESRLSENVYENKTAEIKSKSWIVQDNLNLAKNSRELSICETRALMIVKATNIAMSNNIDKRIMMWLIDQLRLGSSIPFRLRYFDSDKETLSYLLHEYLKSVGKEISKKDGDNFVNGFSATHSQLGLYLGACSSLRYYGECVIALLTESMSYPLCFLTHISTISTEGLFETTKDIKWLLEDSKINRDSKWENKLLGIKLTNIVCSLGSFQDSVESLCKCLKKFLLKNSNTVSYKGIENSIDYIELMPILEPTKRLMLSLSNLRRSCLEFMKEFIPTIKVNVAPSAYSDFKLDEQVSVKGLDIFRIINTCKPIKQTDIEYLNSKIDYFESETKTIESYINVLDNSDGYLSRMIFSIKNLIDSNLEMFTILNLVSIQELSGKNLQQYTTNVEKAKKKGKNEITLTSHESKNIHLFRILTLDFLTKLQGDQCLYEKLFSNLRDSSIYRLFKKLKLISTPQNQTLRIPKIPKGTQDVSPYKMSIKNIVFETIKNVYRNHGAVEIDTPIFELKDTLLGKYGEDSKLIYDLKDQGGEQLSLRYDLTVPLARYVATSGLDHLKRFQIGKVYRRDEPQMSRGRFREFYQCDLDIVGKYDLMVADAEIINIATDVLSSFSNWIGNFVIKINHRQLLNGILEISDVPSEKFKAICSSIDKLDKETWENVRNEMINIKGLSAESADRIGRIINMSGKPLNLINEIKNNSEFMTNENVKKAISDLELLFKYANNCIDYLSFDLSLARGLDYYTGVIYEAVIVNDSKSDGPMQTDNCINNVNVGTIAAGGRYDELIGMFSQKSIPAVGFSVGVERIMSIIEKKLDNNVKVTNKGSFTDFLICNIGDPHIEYRFKIASLLWRNNISCEISSTGNGKLRKQLDFASNNNIPYCIIIGEDEIKKNTVQIKSIHNSNNNNNEDNTSKEIQFDYILNYINDIFSTCGSTYSKFKTEFTK</sequence>
<dbReference type="InterPro" id="IPR006195">
    <property type="entry name" value="aa-tRNA-synth_II"/>
</dbReference>
<keyword evidence="9" id="KW-1185">Reference proteome</keyword>
<evidence type="ECO:0000259" key="7">
    <source>
        <dbReference type="PROSITE" id="PS50862"/>
    </source>
</evidence>
<dbReference type="PROSITE" id="PS50862">
    <property type="entry name" value="AA_TRNA_LIGASE_II"/>
    <property type="match status" value="1"/>
</dbReference>
<evidence type="ECO:0000256" key="1">
    <source>
        <dbReference type="ARBA" id="ARBA00008226"/>
    </source>
</evidence>
<dbReference type="PANTHER" id="PTHR11476:SF7">
    <property type="entry name" value="HISTIDINE--TRNA LIGASE"/>
    <property type="match status" value="1"/>
</dbReference>
<dbReference type="GO" id="GO:0004821">
    <property type="term" value="F:histidine-tRNA ligase activity"/>
    <property type="evidence" value="ECO:0007669"/>
    <property type="project" value="UniProtKB-EC"/>
</dbReference>
<evidence type="ECO:0000256" key="6">
    <source>
        <dbReference type="ARBA" id="ARBA00047639"/>
    </source>
</evidence>
<evidence type="ECO:0000256" key="4">
    <source>
        <dbReference type="ARBA" id="ARBA00022840"/>
    </source>
</evidence>
<name>A0AAV9Y0X8_9CRYT</name>
<dbReference type="GO" id="GO:0005829">
    <property type="term" value="C:cytosol"/>
    <property type="evidence" value="ECO:0007669"/>
    <property type="project" value="TreeGrafter"/>
</dbReference>
<dbReference type="InterPro" id="IPR015807">
    <property type="entry name" value="His-tRNA-ligase"/>
</dbReference>
<dbReference type="EMBL" id="JAWDEY010000005">
    <property type="protein sequence ID" value="KAK6590602.1"/>
    <property type="molecule type" value="Genomic_DNA"/>
</dbReference>
<dbReference type="InterPro" id="IPR004154">
    <property type="entry name" value="Anticodon-bd"/>
</dbReference>
<evidence type="ECO:0000256" key="2">
    <source>
        <dbReference type="ARBA" id="ARBA00012815"/>
    </source>
</evidence>
<comment type="similarity">
    <text evidence="1">Belongs to the class-II aminoacyl-tRNA synthetase family.</text>
</comment>
<dbReference type="Pfam" id="PF13393">
    <property type="entry name" value="tRNA-synt_His"/>
    <property type="match status" value="1"/>
</dbReference>
<accession>A0AAV9Y0X8</accession>
<dbReference type="FunFam" id="3.30.930.10:FF:000061">
    <property type="entry name" value="Histidine--tRNA ligase, cytoplasmic"/>
    <property type="match status" value="1"/>
</dbReference>
<dbReference type="Pfam" id="PF03129">
    <property type="entry name" value="HGTP_anticodon"/>
    <property type="match status" value="1"/>
</dbReference>
<dbReference type="InterPro" id="IPR041715">
    <property type="entry name" value="HisRS-like_core"/>
</dbReference>
<dbReference type="HAMAP" id="MF_00127">
    <property type="entry name" value="His_tRNA_synth"/>
    <property type="match status" value="1"/>
</dbReference>
<proteinExistence type="inferred from homology"/>
<dbReference type="PANTHER" id="PTHR11476">
    <property type="entry name" value="HISTIDYL-TRNA SYNTHETASE"/>
    <property type="match status" value="1"/>
</dbReference>
<evidence type="ECO:0000313" key="9">
    <source>
        <dbReference type="Proteomes" id="UP001311799"/>
    </source>
</evidence>
<dbReference type="Proteomes" id="UP001311799">
    <property type="component" value="Unassembled WGS sequence"/>
</dbReference>
<dbReference type="Gene3D" id="3.30.930.10">
    <property type="entry name" value="Bira Bifunctional Protein, Domain 2"/>
    <property type="match status" value="1"/>
</dbReference>
<dbReference type="GO" id="GO:0032543">
    <property type="term" value="P:mitochondrial translation"/>
    <property type="evidence" value="ECO:0007669"/>
    <property type="project" value="TreeGrafter"/>
</dbReference>
<evidence type="ECO:0000313" key="8">
    <source>
        <dbReference type="EMBL" id="KAK6590602.1"/>
    </source>
</evidence>
<evidence type="ECO:0000256" key="3">
    <source>
        <dbReference type="ARBA" id="ARBA00022741"/>
    </source>
</evidence>
<keyword evidence="4" id="KW-0067">ATP-binding</keyword>
<dbReference type="InterPro" id="IPR045864">
    <property type="entry name" value="aa-tRNA-synth_II/BPL/LPL"/>
</dbReference>
<comment type="caution">
    <text evidence="8">The sequence shown here is derived from an EMBL/GenBank/DDBJ whole genome shotgun (WGS) entry which is preliminary data.</text>
</comment>
<feature type="domain" description="Aminoacyl-transfer RNA synthetases class-II family profile" evidence="7">
    <location>
        <begin position="475"/>
        <end position="842"/>
    </location>
</feature>
<dbReference type="GO" id="GO:0006427">
    <property type="term" value="P:histidyl-tRNA aminoacylation"/>
    <property type="evidence" value="ECO:0007669"/>
    <property type="project" value="InterPro"/>
</dbReference>
<dbReference type="Gene3D" id="3.40.50.800">
    <property type="entry name" value="Anticodon-binding domain"/>
    <property type="match status" value="1"/>
</dbReference>
<dbReference type="SUPFAM" id="SSF55681">
    <property type="entry name" value="Class II aaRS and biotin synthetases"/>
    <property type="match status" value="1"/>
</dbReference>
<dbReference type="GO" id="GO:0005524">
    <property type="term" value="F:ATP binding"/>
    <property type="evidence" value="ECO:0007669"/>
    <property type="project" value="UniProtKB-KW"/>
</dbReference>
<keyword evidence="3" id="KW-0547">Nucleotide-binding</keyword>
<dbReference type="InterPro" id="IPR036621">
    <property type="entry name" value="Anticodon-bd_dom_sf"/>
</dbReference>
<dbReference type="GO" id="GO:0003723">
    <property type="term" value="F:RNA binding"/>
    <property type="evidence" value="ECO:0007669"/>
    <property type="project" value="TreeGrafter"/>
</dbReference>
<gene>
    <name evidence="8" type="ORF">RS030_142193</name>
</gene>
<dbReference type="CDD" id="cd00773">
    <property type="entry name" value="HisRS-like_core"/>
    <property type="match status" value="1"/>
</dbReference>
<dbReference type="AlphaFoldDB" id="A0AAV9Y0X8"/>
<reference evidence="8 9" key="1">
    <citation type="submission" date="2023-10" db="EMBL/GenBank/DDBJ databases">
        <title>Comparative genomics analysis reveals potential genetic determinants of host preference in Cryptosporidium xiaoi.</title>
        <authorList>
            <person name="Xiao L."/>
            <person name="Li J."/>
        </authorList>
    </citation>
    <scope>NUCLEOTIDE SEQUENCE [LARGE SCALE GENOMIC DNA]</scope>
    <source>
        <strain evidence="8 9">52996</strain>
    </source>
</reference>
<dbReference type="GO" id="GO:0005739">
    <property type="term" value="C:mitochondrion"/>
    <property type="evidence" value="ECO:0007669"/>
    <property type="project" value="TreeGrafter"/>
</dbReference>
<dbReference type="EC" id="6.1.1.21" evidence="2"/>